<dbReference type="Proteomes" id="UP001177670">
    <property type="component" value="Unassembled WGS sequence"/>
</dbReference>
<sequence>MDLRAECDTFVTASPLPEELGHLSSATLIGAHLPGKEAKQASERRLKRMARERGKRIGTKRKSKTMASIFPQQQSKQPFSSRNPSGLASLFVIVARRERRAERKRAKKNESEPATANFRVSHFSSARVDDGPGLVSPRASTQMLAEFREEKPTALKLFNMTEDHSGV</sequence>
<feature type="compositionally biased region" description="Low complexity" evidence="1">
    <location>
        <begin position="68"/>
        <end position="81"/>
    </location>
</feature>
<gene>
    <name evidence="2" type="ORF">K0M31_011518</name>
</gene>
<dbReference type="EMBL" id="JAHYIQ010000003">
    <property type="protein sequence ID" value="KAK1133724.1"/>
    <property type="molecule type" value="Genomic_DNA"/>
</dbReference>
<keyword evidence="3" id="KW-1185">Reference proteome</keyword>
<name>A0AA40G9T1_9HYME</name>
<organism evidence="2 3">
    <name type="scientific">Melipona bicolor</name>
    <dbReference type="NCBI Taxonomy" id="60889"/>
    <lineage>
        <taxon>Eukaryota</taxon>
        <taxon>Metazoa</taxon>
        <taxon>Ecdysozoa</taxon>
        <taxon>Arthropoda</taxon>
        <taxon>Hexapoda</taxon>
        <taxon>Insecta</taxon>
        <taxon>Pterygota</taxon>
        <taxon>Neoptera</taxon>
        <taxon>Endopterygota</taxon>
        <taxon>Hymenoptera</taxon>
        <taxon>Apocrita</taxon>
        <taxon>Aculeata</taxon>
        <taxon>Apoidea</taxon>
        <taxon>Anthophila</taxon>
        <taxon>Apidae</taxon>
        <taxon>Melipona</taxon>
    </lineage>
</organism>
<accession>A0AA40G9T1</accession>
<protein>
    <submittedName>
        <fullName evidence="2">Uncharacterized protein</fullName>
    </submittedName>
</protein>
<dbReference type="AlphaFoldDB" id="A0AA40G9T1"/>
<reference evidence="2" key="1">
    <citation type="submission" date="2021-10" db="EMBL/GenBank/DDBJ databases">
        <title>Melipona bicolor Genome sequencing and assembly.</title>
        <authorList>
            <person name="Araujo N.S."/>
            <person name="Arias M.C."/>
        </authorList>
    </citation>
    <scope>NUCLEOTIDE SEQUENCE</scope>
    <source>
        <strain evidence="2">USP_2M_L1-L4_2017</strain>
        <tissue evidence="2">Whole body</tissue>
    </source>
</reference>
<evidence type="ECO:0000256" key="1">
    <source>
        <dbReference type="SAM" id="MobiDB-lite"/>
    </source>
</evidence>
<comment type="caution">
    <text evidence="2">The sequence shown here is derived from an EMBL/GenBank/DDBJ whole genome shotgun (WGS) entry which is preliminary data.</text>
</comment>
<evidence type="ECO:0000313" key="2">
    <source>
        <dbReference type="EMBL" id="KAK1133724.1"/>
    </source>
</evidence>
<feature type="compositionally biased region" description="Basic and acidic residues" evidence="1">
    <location>
        <begin position="34"/>
        <end position="52"/>
    </location>
</feature>
<proteinExistence type="predicted"/>
<feature type="region of interest" description="Disordered" evidence="1">
    <location>
        <begin position="33"/>
        <end position="84"/>
    </location>
</feature>
<evidence type="ECO:0000313" key="3">
    <source>
        <dbReference type="Proteomes" id="UP001177670"/>
    </source>
</evidence>
<feature type="compositionally biased region" description="Basic residues" evidence="1">
    <location>
        <begin position="53"/>
        <end position="64"/>
    </location>
</feature>